<organism evidence="7 8">
    <name type="scientific">Desulfobulbus propionicus (strain ATCC 33891 / DSM 2032 / VKM B-1956 / 1pr3)</name>
    <dbReference type="NCBI Taxonomy" id="577650"/>
    <lineage>
        <taxon>Bacteria</taxon>
        <taxon>Pseudomonadati</taxon>
        <taxon>Thermodesulfobacteriota</taxon>
        <taxon>Desulfobulbia</taxon>
        <taxon>Desulfobulbales</taxon>
        <taxon>Desulfobulbaceae</taxon>
        <taxon>Desulfobulbus</taxon>
    </lineage>
</organism>
<dbReference type="KEGG" id="dpr:Despr_1180"/>
<evidence type="ECO:0000256" key="1">
    <source>
        <dbReference type="ARBA" id="ARBA00004651"/>
    </source>
</evidence>
<feature type="transmembrane region" description="Helical" evidence="6">
    <location>
        <begin position="113"/>
        <end position="139"/>
    </location>
</feature>
<name>A0A7U3YL34_DESPD</name>
<dbReference type="AlphaFoldDB" id="A0A7U3YL34"/>
<accession>A0A7U3YL34</accession>
<reference evidence="7 8" key="1">
    <citation type="journal article" date="2011" name="Stand. Genomic Sci.">
        <title>Complete genome sequence of Desulfobulbus propionicus type strain (1pr3).</title>
        <authorList>
            <person name="Pagani I."/>
            <person name="Lapidus A."/>
            <person name="Nolan M."/>
            <person name="Lucas S."/>
            <person name="Hammon N."/>
            <person name="Deshpande S."/>
            <person name="Cheng J.F."/>
            <person name="Chertkov O."/>
            <person name="Davenport K."/>
            <person name="Tapia R."/>
            <person name="Han C."/>
            <person name="Goodwin L."/>
            <person name="Pitluck S."/>
            <person name="Liolios K."/>
            <person name="Mavromatis K."/>
            <person name="Ivanova N."/>
            <person name="Mikhailova N."/>
            <person name="Pati A."/>
            <person name="Chen A."/>
            <person name="Palaniappan K."/>
            <person name="Land M."/>
            <person name="Hauser L."/>
            <person name="Chang Y.J."/>
            <person name="Jeffries C.D."/>
            <person name="Detter J.C."/>
            <person name="Brambilla E."/>
            <person name="Kannan K.P."/>
            <person name="Djao O.D."/>
            <person name="Rohde M."/>
            <person name="Pukall R."/>
            <person name="Spring S."/>
            <person name="Goker M."/>
            <person name="Sikorski J."/>
            <person name="Woyke T."/>
            <person name="Bristow J."/>
            <person name="Eisen J.A."/>
            <person name="Markowitz V."/>
            <person name="Hugenholtz P."/>
            <person name="Kyrpides N.C."/>
            <person name="Klenk H.P."/>
        </authorList>
    </citation>
    <scope>NUCLEOTIDE SEQUENCE [LARGE SCALE GENOMIC DNA]</scope>
    <source>
        <strain evidence="8">ATCC 33891 / DSM 2032 / 1pr3</strain>
    </source>
</reference>
<dbReference type="Pfam" id="PF01810">
    <property type="entry name" value="LysE"/>
    <property type="match status" value="1"/>
</dbReference>
<keyword evidence="8" id="KW-1185">Reference proteome</keyword>
<evidence type="ECO:0000256" key="2">
    <source>
        <dbReference type="ARBA" id="ARBA00022475"/>
    </source>
</evidence>
<keyword evidence="3 6" id="KW-0812">Transmembrane</keyword>
<keyword evidence="5 6" id="KW-0472">Membrane</keyword>
<sequence length="211" mass="22706">MTLTLLSIFASSFMIAFSGAMMPGPLMTVTISESTRRGAVAGPLMIFGHGLLELVLAGALLSGFAAVLGRDDVFVVIALLGGATLFWMGCSMLRSLPTLQLPSVIAAETGKNLVLAGIVLSVCNPYWLIWWASIGLGYILHSARFGLLGVAAFFTGHLLADLLWYSLISFGISRGRRLFSPVAYRRLIGCCALFLLCFSCYFFYSGVEKLV</sequence>
<feature type="transmembrane region" description="Helical" evidence="6">
    <location>
        <begin position="44"/>
        <end position="67"/>
    </location>
</feature>
<evidence type="ECO:0000256" key="3">
    <source>
        <dbReference type="ARBA" id="ARBA00022692"/>
    </source>
</evidence>
<dbReference type="PANTHER" id="PTHR38825:SF1">
    <property type="entry name" value="TRANSPORTER, LYSE FAMILY"/>
    <property type="match status" value="1"/>
</dbReference>
<evidence type="ECO:0000313" key="7">
    <source>
        <dbReference type="EMBL" id="ADW17350.1"/>
    </source>
</evidence>
<dbReference type="GO" id="GO:0005886">
    <property type="term" value="C:plasma membrane"/>
    <property type="evidence" value="ECO:0007669"/>
    <property type="project" value="UniProtKB-SubCell"/>
</dbReference>
<dbReference type="EMBL" id="CP002364">
    <property type="protein sequence ID" value="ADW17350.1"/>
    <property type="molecule type" value="Genomic_DNA"/>
</dbReference>
<comment type="subcellular location">
    <subcellularLocation>
        <location evidence="1">Cell membrane</location>
        <topology evidence="1">Multi-pass membrane protein</topology>
    </subcellularLocation>
</comment>
<protein>
    <submittedName>
        <fullName evidence="7">Lysine exporter protein (LYSE/YGGA)</fullName>
    </submittedName>
</protein>
<dbReference type="GO" id="GO:0006865">
    <property type="term" value="P:amino acid transport"/>
    <property type="evidence" value="ECO:0007669"/>
    <property type="project" value="InterPro"/>
</dbReference>
<keyword evidence="2" id="KW-1003">Cell membrane</keyword>
<dbReference type="PANTHER" id="PTHR38825">
    <property type="entry name" value="LYSINE EXPORTER PROTEIN (LYSE/YGGA)"/>
    <property type="match status" value="1"/>
</dbReference>
<dbReference type="Proteomes" id="UP000006365">
    <property type="component" value="Chromosome"/>
</dbReference>
<dbReference type="RefSeq" id="WP_015723892.1">
    <property type="nucleotide sequence ID" value="NC_014972.1"/>
</dbReference>
<evidence type="ECO:0000256" key="5">
    <source>
        <dbReference type="ARBA" id="ARBA00023136"/>
    </source>
</evidence>
<feature type="transmembrane region" description="Helical" evidence="6">
    <location>
        <begin position="6"/>
        <end position="32"/>
    </location>
</feature>
<gene>
    <name evidence="7" type="ordered locus">Despr_1180</name>
</gene>
<keyword evidence="4 6" id="KW-1133">Transmembrane helix</keyword>
<evidence type="ECO:0000256" key="4">
    <source>
        <dbReference type="ARBA" id="ARBA00022989"/>
    </source>
</evidence>
<feature type="transmembrane region" description="Helical" evidence="6">
    <location>
        <begin position="145"/>
        <end position="167"/>
    </location>
</feature>
<proteinExistence type="predicted"/>
<feature type="transmembrane region" description="Helical" evidence="6">
    <location>
        <begin position="187"/>
        <end position="204"/>
    </location>
</feature>
<evidence type="ECO:0000256" key="6">
    <source>
        <dbReference type="SAM" id="Phobius"/>
    </source>
</evidence>
<dbReference type="InterPro" id="IPR001123">
    <property type="entry name" value="LeuE-type"/>
</dbReference>
<evidence type="ECO:0000313" key="8">
    <source>
        <dbReference type="Proteomes" id="UP000006365"/>
    </source>
</evidence>
<feature type="transmembrane region" description="Helical" evidence="6">
    <location>
        <begin position="73"/>
        <end position="93"/>
    </location>
</feature>